<feature type="transmembrane region" description="Helical" evidence="1">
    <location>
        <begin position="6"/>
        <end position="24"/>
    </location>
</feature>
<reference evidence="2 3" key="1">
    <citation type="submission" date="2018-07" db="EMBL/GenBank/DDBJ databases">
        <title>Comparative genomes isolates from brazilian mangrove.</title>
        <authorList>
            <person name="De Araujo J.E."/>
            <person name="Taketani R.G."/>
            <person name="Silva M.C.P."/>
            <person name="Lourenco M.V."/>
            <person name="Oliveira V.M."/>
            <person name="Andreote F.D."/>
        </authorList>
    </citation>
    <scope>NUCLEOTIDE SEQUENCE [LARGE SCALE GENOMIC DNA]</scope>
    <source>
        <strain evidence="2 3">HEX PRIS-MGV</strain>
    </source>
</reference>
<proteinExistence type="predicted"/>
<dbReference type="AlphaFoldDB" id="A0A368KJJ5"/>
<keyword evidence="1" id="KW-0812">Transmembrane</keyword>
<keyword evidence="1" id="KW-1133">Transmembrane helix</keyword>
<organism evidence="2 3">
    <name type="scientific">Bremerella cremea</name>
    <dbReference type="NCBI Taxonomy" id="1031537"/>
    <lineage>
        <taxon>Bacteria</taxon>
        <taxon>Pseudomonadati</taxon>
        <taxon>Planctomycetota</taxon>
        <taxon>Planctomycetia</taxon>
        <taxon>Pirellulales</taxon>
        <taxon>Pirellulaceae</taxon>
        <taxon>Bremerella</taxon>
    </lineage>
</organism>
<name>A0A368KJJ5_9BACT</name>
<evidence type="ECO:0000313" key="3">
    <source>
        <dbReference type="Proteomes" id="UP000253562"/>
    </source>
</evidence>
<keyword evidence="1" id="KW-0472">Membrane</keyword>
<evidence type="ECO:0000256" key="1">
    <source>
        <dbReference type="SAM" id="Phobius"/>
    </source>
</evidence>
<protein>
    <submittedName>
        <fullName evidence="2">Uncharacterized protein</fullName>
    </submittedName>
</protein>
<comment type="caution">
    <text evidence="2">The sequence shown here is derived from an EMBL/GenBank/DDBJ whole genome shotgun (WGS) entry which is preliminary data.</text>
</comment>
<dbReference type="Proteomes" id="UP000253562">
    <property type="component" value="Unassembled WGS sequence"/>
</dbReference>
<sequence length="78" mass="9589">MSRWDIILFAIASYFAIMGLVRLMQARRNRLVRQFREEFRKQRELVLKQQAEEERRASEQAQQKQFEEFIKQKQKEVA</sequence>
<evidence type="ECO:0000313" key="2">
    <source>
        <dbReference type="EMBL" id="RCS40743.1"/>
    </source>
</evidence>
<accession>A0A368KJJ5</accession>
<dbReference type="EMBL" id="QPEX01000046">
    <property type="protein sequence ID" value="RCS40743.1"/>
    <property type="molecule type" value="Genomic_DNA"/>
</dbReference>
<dbReference type="OrthoDB" id="286415at2"/>
<gene>
    <name evidence="2" type="ORF">DTL42_25615</name>
</gene>
<dbReference type="RefSeq" id="WP_114373768.1">
    <property type="nucleotide sequence ID" value="NZ_QPEX01000046.1"/>
</dbReference>